<feature type="transmembrane region" description="Helical" evidence="6">
    <location>
        <begin position="54"/>
        <end position="75"/>
    </location>
</feature>
<comment type="caution">
    <text evidence="8">The sequence shown here is derived from an EMBL/GenBank/DDBJ whole genome shotgun (WGS) entry which is preliminary data.</text>
</comment>
<keyword evidence="4 6" id="KW-1133">Transmembrane helix</keyword>
<evidence type="ECO:0000256" key="2">
    <source>
        <dbReference type="ARBA" id="ARBA00022475"/>
    </source>
</evidence>
<feature type="transmembrane region" description="Helical" evidence="6">
    <location>
        <begin position="30"/>
        <end position="47"/>
    </location>
</feature>
<protein>
    <submittedName>
        <fullName evidence="8">A24 family peptidase</fullName>
    </submittedName>
</protein>
<dbReference type="PANTHER" id="PTHR36506:SF1">
    <property type="entry name" value="PREFLAGELLIN PEPTIDASE"/>
    <property type="match status" value="1"/>
</dbReference>
<evidence type="ECO:0000259" key="7">
    <source>
        <dbReference type="Pfam" id="PF01478"/>
    </source>
</evidence>
<accession>A0A7C5LAU5</accession>
<evidence type="ECO:0000256" key="6">
    <source>
        <dbReference type="SAM" id="Phobius"/>
    </source>
</evidence>
<evidence type="ECO:0000256" key="1">
    <source>
        <dbReference type="ARBA" id="ARBA00004651"/>
    </source>
</evidence>
<feature type="domain" description="Prepilin type IV endopeptidase peptidase" evidence="7">
    <location>
        <begin position="8"/>
        <end position="107"/>
    </location>
</feature>
<dbReference type="PANTHER" id="PTHR36506">
    <property type="entry name" value="PREFLAGELLIN PEPTIDASE"/>
    <property type="match status" value="1"/>
</dbReference>
<sequence length="234" mass="25895">MEPWSTLINTVTLLYASYLDVKTREVDDKVWVIPSAVGATLNLINFFGSGFETFFSYGLAVGVTAAVAFGLYFAGLYGGADAKALITICLVQPYVSVPPQLHGFNALTVLTNGMLLSASLPISFGVYNFYRLLKGDRIFEGFEMESRLRKMAACFIGVRVRKSAGKMFWSPVEKTENGVRKFCFKVSIEGFNGVQQDDMWITPGIPLLVFFTAGYFLNIFAGDLMGRLLYTLAR</sequence>
<evidence type="ECO:0000256" key="4">
    <source>
        <dbReference type="ARBA" id="ARBA00022989"/>
    </source>
</evidence>
<feature type="transmembrane region" description="Helical" evidence="6">
    <location>
        <begin position="106"/>
        <end position="130"/>
    </location>
</feature>
<name>A0A7C5LAU5_CALS0</name>
<comment type="subcellular location">
    <subcellularLocation>
        <location evidence="1">Cell membrane</location>
        <topology evidence="1">Multi-pass membrane protein</topology>
    </subcellularLocation>
</comment>
<evidence type="ECO:0000256" key="3">
    <source>
        <dbReference type="ARBA" id="ARBA00022692"/>
    </source>
</evidence>
<dbReference type="EMBL" id="DRWN01000042">
    <property type="protein sequence ID" value="HHK68564.1"/>
    <property type="molecule type" value="Genomic_DNA"/>
</dbReference>
<dbReference type="Gene3D" id="6.10.250.3240">
    <property type="match status" value="1"/>
</dbReference>
<keyword evidence="3 6" id="KW-0812">Transmembrane</keyword>
<dbReference type="InterPro" id="IPR000045">
    <property type="entry name" value="Prepilin_IV_endopep_pep"/>
</dbReference>
<dbReference type="GO" id="GO:0005886">
    <property type="term" value="C:plasma membrane"/>
    <property type="evidence" value="ECO:0007669"/>
    <property type="project" value="UniProtKB-SubCell"/>
</dbReference>
<dbReference type="GO" id="GO:0004190">
    <property type="term" value="F:aspartic-type endopeptidase activity"/>
    <property type="evidence" value="ECO:0007669"/>
    <property type="project" value="InterPro"/>
</dbReference>
<organism evidence="8">
    <name type="scientific">Caldiarchaeum subterraneum</name>
    <dbReference type="NCBI Taxonomy" id="311458"/>
    <lineage>
        <taxon>Archaea</taxon>
        <taxon>Nitrososphaerota</taxon>
        <taxon>Candidatus Caldarchaeales</taxon>
        <taxon>Candidatus Caldarchaeaceae</taxon>
        <taxon>Candidatus Caldarchaeum</taxon>
    </lineage>
</organism>
<proteinExistence type="predicted"/>
<evidence type="ECO:0000256" key="5">
    <source>
        <dbReference type="ARBA" id="ARBA00023136"/>
    </source>
</evidence>
<dbReference type="AlphaFoldDB" id="A0A7C5LAU5"/>
<evidence type="ECO:0000313" key="8">
    <source>
        <dbReference type="EMBL" id="HHK68564.1"/>
    </source>
</evidence>
<dbReference type="Gene3D" id="1.20.120.1220">
    <property type="match status" value="1"/>
</dbReference>
<dbReference type="InterPro" id="IPR052218">
    <property type="entry name" value="Preflagellin_Peptidase"/>
</dbReference>
<keyword evidence="5 6" id="KW-0472">Membrane</keyword>
<feature type="transmembrane region" description="Helical" evidence="6">
    <location>
        <begin position="200"/>
        <end position="221"/>
    </location>
</feature>
<dbReference type="Pfam" id="PF01478">
    <property type="entry name" value="Peptidase_A24"/>
    <property type="match status" value="1"/>
</dbReference>
<reference evidence="8" key="1">
    <citation type="journal article" date="2020" name="mSystems">
        <title>Genome- and Community-Level Interaction Insights into Carbon Utilization and Element Cycling Functions of Hydrothermarchaeota in Hydrothermal Sediment.</title>
        <authorList>
            <person name="Zhou Z."/>
            <person name="Liu Y."/>
            <person name="Xu W."/>
            <person name="Pan J."/>
            <person name="Luo Z.H."/>
            <person name="Li M."/>
        </authorList>
    </citation>
    <scope>NUCLEOTIDE SEQUENCE [LARGE SCALE GENOMIC DNA]</scope>
    <source>
        <strain evidence="8">SpSt-1056</strain>
    </source>
</reference>
<keyword evidence="2" id="KW-1003">Cell membrane</keyword>
<gene>
    <name evidence="8" type="ORF">ENM11_05360</name>
</gene>